<keyword evidence="4" id="KW-0479">Metal-binding</keyword>
<feature type="domain" description="PIN" evidence="8">
    <location>
        <begin position="3"/>
        <end position="127"/>
    </location>
</feature>
<comment type="cofactor">
    <cofactor evidence="1">
        <name>Mg(2+)</name>
        <dbReference type="ChEBI" id="CHEBI:18420"/>
    </cofactor>
</comment>
<dbReference type="InterPro" id="IPR050556">
    <property type="entry name" value="Type_II_TA_system_RNase"/>
</dbReference>
<dbReference type="EMBL" id="PTIY01000005">
    <property type="protein sequence ID" value="PPK72119.1"/>
    <property type="molecule type" value="Genomic_DNA"/>
</dbReference>
<evidence type="ECO:0000256" key="3">
    <source>
        <dbReference type="ARBA" id="ARBA00022722"/>
    </source>
</evidence>
<evidence type="ECO:0000313" key="9">
    <source>
        <dbReference type="EMBL" id="PPK72119.1"/>
    </source>
</evidence>
<dbReference type="Gene3D" id="3.40.50.1010">
    <property type="entry name" value="5'-nuclease"/>
    <property type="match status" value="1"/>
</dbReference>
<evidence type="ECO:0000256" key="6">
    <source>
        <dbReference type="ARBA" id="ARBA00022842"/>
    </source>
</evidence>
<evidence type="ECO:0000256" key="7">
    <source>
        <dbReference type="ARBA" id="ARBA00038093"/>
    </source>
</evidence>
<dbReference type="GO" id="GO:0046872">
    <property type="term" value="F:metal ion binding"/>
    <property type="evidence" value="ECO:0007669"/>
    <property type="project" value="UniProtKB-KW"/>
</dbReference>
<keyword evidence="6" id="KW-0460">Magnesium</keyword>
<accession>A0A2S6H3P8</accession>
<protein>
    <recommendedName>
        <fullName evidence="8">PIN domain-containing protein</fullName>
    </recommendedName>
</protein>
<organism evidence="9 10">
    <name type="scientific">Methylobacter tundripaludum</name>
    <dbReference type="NCBI Taxonomy" id="173365"/>
    <lineage>
        <taxon>Bacteria</taxon>
        <taxon>Pseudomonadati</taxon>
        <taxon>Pseudomonadota</taxon>
        <taxon>Gammaproteobacteria</taxon>
        <taxon>Methylococcales</taxon>
        <taxon>Methylococcaceae</taxon>
        <taxon>Methylobacter</taxon>
    </lineage>
</organism>
<dbReference type="CDD" id="cd18746">
    <property type="entry name" value="PIN_VapC4-5_FitB-like"/>
    <property type="match status" value="1"/>
</dbReference>
<comment type="similarity">
    <text evidence="7">Belongs to the PINc/VapC protein family.</text>
</comment>
<dbReference type="GO" id="GO:0016787">
    <property type="term" value="F:hydrolase activity"/>
    <property type="evidence" value="ECO:0007669"/>
    <property type="project" value="UniProtKB-KW"/>
</dbReference>
<dbReference type="InterPro" id="IPR002716">
    <property type="entry name" value="PIN_dom"/>
</dbReference>
<evidence type="ECO:0000313" key="10">
    <source>
        <dbReference type="Proteomes" id="UP000238071"/>
    </source>
</evidence>
<proteinExistence type="inferred from homology"/>
<comment type="caution">
    <text evidence="9">The sequence shown here is derived from an EMBL/GenBank/DDBJ whole genome shotgun (WGS) entry which is preliminary data.</text>
</comment>
<evidence type="ECO:0000256" key="5">
    <source>
        <dbReference type="ARBA" id="ARBA00022801"/>
    </source>
</evidence>
<dbReference type="OrthoDB" id="9804823at2"/>
<dbReference type="AlphaFoldDB" id="A0A2S6H3P8"/>
<reference evidence="9 10" key="1">
    <citation type="submission" date="2018-02" db="EMBL/GenBank/DDBJ databases">
        <title>Subsurface microbial communities from deep shales in Ohio and West Virginia, USA.</title>
        <authorList>
            <person name="Wrighton K."/>
        </authorList>
    </citation>
    <scope>NUCLEOTIDE SEQUENCE [LARGE SCALE GENOMIC DNA]</scope>
    <source>
        <strain evidence="9 10">OWC-G53F</strain>
    </source>
</reference>
<dbReference type="SUPFAM" id="SSF88723">
    <property type="entry name" value="PIN domain-like"/>
    <property type="match status" value="1"/>
</dbReference>
<keyword evidence="10" id="KW-1185">Reference proteome</keyword>
<keyword evidence="5" id="KW-0378">Hydrolase</keyword>
<gene>
    <name evidence="9" type="ORF">B0F88_105231</name>
</gene>
<evidence type="ECO:0000259" key="8">
    <source>
        <dbReference type="Pfam" id="PF01850"/>
    </source>
</evidence>
<evidence type="ECO:0000256" key="4">
    <source>
        <dbReference type="ARBA" id="ARBA00022723"/>
    </source>
</evidence>
<evidence type="ECO:0000256" key="1">
    <source>
        <dbReference type="ARBA" id="ARBA00001946"/>
    </source>
</evidence>
<keyword evidence="3" id="KW-0540">Nuclease</keyword>
<dbReference type="InterPro" id="IPR029060">
    <property type="entry name" value="PIN-like_dom_sf"/>
</dbReference>
<evidence type="ECO:0000256" key="2">
    <source>
        <dbReference type="ARBA" id="ARBA00022649"/>
    </source>
</evidence>
<dbReference type="RefSeq" id="WP_104423487.1">
    <property type="nucleotide sequence ID" value="NZ_PTIY01000005.1"/>
</dbReference>
<dbReference type="PANTHER" id="PTHR33653:SF1">
    <property type="entry name" value="RIBONUCLEASE VAPC2"/>
    <property type="match status" value="1"/>
</dbReference>
<keyword evidence="2" id="KW-1277">Toxin-antitoxin system</keyword>
<dbReference type="Proteomes" id="UP000238071">
    <property type="component" value="Unassembled WGS sequence"/>
</dbReference>
<dbReference type="Pfam" id="PF01850">
    <property type="entry name" value="PIN"/>
    <property type="match status" value="1"/>
</dbReference>
<name>A0A2S6H3P8_9GAMM</name>
<dbReference type="PANTHER" id="PTHR33653">
    <property type="entry name" value="RIBONUCLEASE VAPC2"/>
    <property type="match status" value="1"/>
</dbReference>
<sequence length="139" mass="15862">MKYLLDTCAISELTKPQANRGVIEWLESTNSDDLYLSVINIGEIKKGINKLPASKKKQELLFWLETLLEDYQNRILTVDLNVMENWSLLVANAEKKGQPVASLDSIIAATAYTHHLTLVTRNERDFYACNIPLINPWEL</sequence>
<dbReference type="GO" id="GO:0004518">
    <property type="term" value="F:nuclease activity"/>
    <property type="evidence" value="ECO:0007669"/>
    <property type="project" value="UniProtKB-KW"/>
</dbReference>